<dbReference type="AlphaFoldDB" id="A0AA46AKQ6"/>
<name>A0AA46AKQ6_9CLOT</name>
<dbReference type="EMBL" id="FXUF01000027">
    <property type="protein sequence ID" value="SMP72286.1"/>
    <property type="molecule type" value="Genomic_DNA"/>
</dbReference>
<reference evidence="1" key="1">
    <citation type="submission" date="2017-05" db="EMBL/GenBank/DDBJ databases">
        <authorList>
            <person name="Varghese N."/>
            <person name="Submissions S."/>
        </authorList>
    </citation>
    <scope>NUCLEOTIDE SEQUENCE</scope>
    <source>
        <strain evidence="1">Su22</strain>
    </source>
</reference>
<dbReference type="Proteomes" id="UP001158066">
    <property type="component" value="Unassembled WGS sequence"/>
</dbReference>
<accession>A0AA46AKQ6</accession>
<gene>
    <name evidence="1" type="ORF">SAMN06296020_1279</name>
</gene>
<evidence type="ECO:0000313" key="1">
    <source>
        <dbReference type="EMBL" id="SMP72286.1"/>
    </source>
</evidence>
<comment type="caution">
    <text evidence="1">The sequence shown here is derived from an EMBL/GenBank/DDBJ whole genome shotgun (WGS) entry which is preliminary data.</text>
</comment>
<evidence type="ECO:0000313" key="2">
    <source>
        <dbReference type="Proteomes" id="UP001158066"/>
    </source>
</evidence>
<organism evidence="1 2">
    <name type="scientific">Anoxynatronum buryatiense</name>
    <dbReference type="NCBI Taxonomy" id="489973"/>
    <lineage>
        <taxon>Bacteria</taxon>
        <taxon>Bacillati</taxon>
        <taxon>Bacillota</taxon>
        <taxon>Clostridia</taxon>
        <taxon>Eubacteriales</taxon>
        <taxon>Clostridiaceae</taxon>
        <taxon>Anoxynatronum</taxon>
    </lineage>
</organism>
<sequence>MFDFQKPASRNLTETVMTLANMSKFVIADISSPRSIGHELSAVIPRLQSVNFYPIIKHSETEYGMFEEFKHLPWVKPITEYDSIEDLVSLILEDET</sequence>
<keyword evidence="2" id="KW-1185">Reference proteome</keyword>
<proteinExistence type="predicted"/>
<protein>
    <submittedName>
        <fullName evidence="1">Uncharacterized protein</fullName>
    </submittedName>
</protein>